<evidence type="ECO:0000313" key="8">
    <source>
        <dbReference type="Proteomes" id="UP000694888"/>
    </source>
</evidence>
<accession>A0ABM1A8A7</accession>
<evidence type="ECO:0000313" key="9">
    <source>
        <dbReference type="RefSeq" id="XP_012942747.1"/>
    </source>
</evidence>
<feature type="domain" description="TLC" evidence="7">
    <location>
        <begin position="1"/>
        <end position="195"/>
    </location>
</feature>
<organism evidence="8 9">
    <name type="scientific">Aplysia californica</name>
    <name type="common">California sea hare</name>
    <dbReference type="NCBI Taxonomy" id="6500"/>
    <lineage>
        <taxon>Eukaryota</taxon>
        <taxon>Metazoa</taxon>
        <taxon>Spiralia</taxon>
        <taxon>Lophotrochozoa</taxon>
        <taxon>Mollusca</taxon>
        <taxon>Gastropoda</taxon>
        <taxon>Heterobranchia</taxon>
        <taxon>Euthyneura</taxon>
        <taxon>Tectipleura</taxon>
        <taxon>Aplysiida</taxon>
        <taxon>Aplysioidea</taxon>
        <taxon>Aplysiidae</taxon>
        <taxon>Aplysia</taxon>
    </lineage>
</organism>
<sequence>MISFCFLLPRLPTTGAWVVFTPTNHDRDPVFGLSATGTFAMTVTAGFFLFECLALTWSDWTTNSLSKMLHLHHWLSLAGSVTVVLTEAGYTVASRSLTLEMSTPFSALCWMLLKAGLGRSWLWTVNQMVLLHAFHLRSVVECHIWWNTFTHRQAIWADMPWSTFLSVYAALSMFTFMATPYWGYKKTLQMGHPHDWNFENDQDDTLKNGKLAKNE</sequence>
<evidence type="ECO:0000256" key="4">
    <source>
        <dbReference type="ARBA" id="ARBA00023136"/>
    </source>
</evidence>
<evidence type="ECO:0000256" key="3">
    <source>
        <dbReference type="ARBA" id="ARBA00022989"/>
    </source>
</evidence>
<reference evidence="9" key="1">
    <citation type="submission" date="2025-08" db="UniProtKB">
        <authorList>
            <consortium name="RefSeq"/>
        </authorList>
    </citation>
    <scope>IDENTIFICATION</scope>
</reference>
<keyword evidence="4 5" id="KW-0472">Membrane</keyword>
<feature type="transmembrane region" description="Helical" evidence="6">
    <location>
        <begin position="74"/>
        <end position="93"/>
    </location>
</feature>
<evidence type="ECO:0000256" key="1">
    <source>
        <dbReference type="ARBA" id="ARBA00004141"/>
    </source>
</evidence>
<evidence type="ECO:0000259" key="7">
    <source>
        <dbReference type="PROSITE" id="PS50922"/>
    </source>
</evidence>
<evidence type="ECO:0000256" key="2">
    <source>
        <dbReference type="ARBA" id="ARBA00022692"/>
    </source>
</evidence>
<comment type="subcellular location">
    <subcellularLocation>
        <location evidence="1">Membrane</location>
        <topology evidence="1">Multi-pass membrane protein</topology>
    </subcellularLocation>
</comment>
<keyword evidence="3 6" id="KW-1133">Transmembrane helix</keyword>
<dbReference type="InterPro" id="IPR050846">
    <property type="entry name" value="TLCD"/>
</dbReference>
<dbReference type="InterPro" id="IPR006634">
    <property type="entry name" value="TLC-dom"/>
</dbReference>
<dbReference type="PROSITE" id="PS50922">
    <property type="entry name" value="TLC"/>
    <property type="match status" value="1"/>
</dbReference>
<evidence type="ECO:0000256" key="6">
    <source>
        <dbReference type="SAM" id="Phobius"/>
    </source>
</evidence>
<feature type="transmembrane region" description="Helical" evidence="6">
    <location>
        <begin position="166"/>
        <end position="184"/>
    </location>
</feature>
<dbReference type="Proteomes" id="UP000694888">
    <property type="component" value="Unplaced"/>
</dbReference>
<keyword evidence="8" id="KW-1185">Reference proteome</keyword>
<proteinExistence type="predicted"/>
<name>A0ABM1A8A7_APLCA</name>
<keyword evidence="2 5" id="KW-0812">Transmembrane</keyword>
<gene>
    <name evidence="9" type="primary">LOC101856776</name>
</gene>
<feature type="transmembrane region" description="Helical" evidence="6">
    <location>
        <begin position="31"/>
        <end position="53"/>
    </location>
</feature>
<dbReference type="RefSeq" id="XP_012942747.1">
    <property type="nucleotide sequence ID" value="XM_013087293.1"/>
</dbReference>
<protein>
    <submittedName>
        <fullName evidence="9">Protein CLN8-like</fullName>
    </submittedName>
</protein>
<dbReference type="GeneID" id="101856776"/>
<dbReference type="PANTHER" id="PTHR13439">
    <property type="entry name" value="CT120 PROTEIN"/>
    <property type="match status" value="1"/>
</dbReference>
<dbReference type="PANTHER" id="PTHR13439:SF7">
    <property type="entry name" value="PROTEIN CLN8"/>
    <property type="match status" value="1"/>
</dbReference>
<evidence type="ECO:0000256" key="5">
    <source>
        <dbReference type="PROSITE-ProRule" id="PRU00205"/>
    </source>
</evidence>